<dbReference type="Gene3D" id="3.30.70.890">
    <property type="entry name" value="GHMP kinase, C-terminal domain"/>
    <property type="match status" value="1"/>
</dbReference>
<evidence type="ECO:0000256" key="6">
    <source>
        <dbReference type="ARBA" id="ARBA00022777"/>
    </source>
</evidence>
<dbReference type="Proteomes" id="UP000549052">
    <property type="component" value="Unassembled WGS sequence"/>
</dbReference>
<keyword evidence="8 10" id="KW-0414">Isoprene biosynthesis</keyword>
<sequence length="304" mass="32249">MNITCAKTDAMLASPDHTISLIAPAKINLALHVTGRREDGYHLLDSLVVFARFGDRLSVRKAAADSFTLSGPYGTGLPVDDTNLVVRARDALRRQYGEQATPVAIHLEKHLPVASGIGGGSSDAAAALRALTALWGIDVSPVKLAALGLPLGADVPMCLHGETLIARGIGEDIERIAAFPRLPLVLVNNGVTVSTPQVFSVLARRDNPPLPRLPSLTCLDDICTYLGQTENHLFAATETLAPSINDSMQALRDTNPLMARMSGSGGTCFAIYPDDETAETAATRLRQSQPSWFVVATSTTVEGN</sequence>
<evidence type="ECO:0000256" key="7">
    <source>
        <dbReference type="ARBA" id="ARBA00022840"/>
    </source>
</evidence>
<dbReference type="SUPFAM" id="SSF55060">
    <property type="entry name" value="GHMP Kinase, C-terminal domain"/>
    <property type="match status" value="1"/>
</dbReference>
<feature type="domain" description="GHMP kinase C-terminal" evidence="12">
    <location>
        <begin position="230"/>
        <end position="287"/>
    </location>
</feature>
<dbReference type="HAMAP" id="MF_00061">
    <property type="entry name" value="IspE"/>
    <property type="match status" value="1"/>
</dbReference>
<protein>
    <recommendedName>
        <fullName evidence="3 10">4-diphosphocytidyl-2-C-methyl-D-erythritol kinase</fullName>
        <shortName evidence="10">CMK</shortName>
        <ecNumber evidence="2 10">2.7.1.148</ecNumber>
    </recommendedName>
    <alternativeName>
        <fullName evidence="9 10">4-(cytidine-5'-diphospho)-2-C-methyl-D-erythritol kinase</fullName>
    </alternativeName>
</protein>
<dbReference type="Pfam" id="PF08544">
    <property type="entry name" value="GHMP_kinases_C"/>
    <property type="match status" value="1"/>
</dbReference>
<dbReference type="GO" id="GO:0019288">
    <property type="term" value="P:isopentenyl diphosphate biosynthetic process, methylerythritol 4-phosphate pathway"/>
    <property type="evidence" value="ECO:0007669"/>
    <property type="project" value="UniProtKB-UniRule"/>
</dbReference>
<gene>
    <name evidence="10" type="primary">ispE</name>
    <name evidence="13" type="ORF">FHW16_000630</name>
</gene>
<dbReference type="UniPathway" id="UPA00056">
    <property type="reaction ID" value="UER00094"/>
</dbReference>
<dbReference type="GO" id="GO:0016114">
    <property type="term" value="P:terpenoid biosynthetic process"/>
    <property type="evidence" value="ECO:0007669"/>
    <property type="project" value="UniProtKB-UniRule"/>
</dbReference>
<dbReference type="InterPro" id="IPR006204">
    <property type="entry name" value="GHMP_kinase_N_dom"/>
</dbReference>
<dbReference type="Gene3D" id="3.30.230.10">
    <property type="match status" value="1"/>
</dbReference>
<keyword evidence="6 10" id="KW-0418">Kinase</keyword>
<dbReference type="NCBIfam" id="TIGR00154">
    <property type="entry name" value="ispE"/>
    <property type="match status" value="1"/>
</dbReference>
<evidence type="ECO:0000313" key="14">
    <source>
        <dbReference type="Proteomes" id="UP000549052"/>
    </source>
</evidence>
<dbReference type="PIRSF" id="PIRSF010376">
    <property type="entry name" value="IspE"/>
    <property type="match status" value="1"/>
</dbReference>
<dbReference type="GO" id="GO:0050515">
    <property type="term" value="F:4-(cytidine 5'-diphospho)-2-C-methyl-D-erythritol kinase activity"/>
    <property type="evidence" value="ECO:0007669"/>
    <property type="project" value="UniProtKB-UniRule"/>
</dbReference>
<dbReference type="PANTHER" id="PTHR43527:SF2">
    <property type="entry name" value="4-DIPHOSPHOCYTIDYL-2-C-METHYL-D-ERYTHRITOL KINASE, CHLOROPLASTIC"/>
    <property type="match status" value="1"/>
</dbReference>
<feature type="domain" description="GHMP kinase N-terminal" evidence="11">
    <location>
        <begin position="83"/>
        <end position="161"/>
    </location>
</feature>
<keyword evidence="5 10" id="KW-0547">Nucleotide-binding</keyword>
<keyword evidence="14" id="KW-1185">Reference proteome</keyword>
<evidence type="ECO:0000256" key="4">
    <source>
        <dbReference type="ARBA" id="ARBA00022679"/>
    </source>
</evidence>
<evidence type="ECO:0000256" key="5">
    <source>
        <dbReference type="ARBA" id="ARBA00022741"/>
    </source>
</evidence>
<comment type="catalytic activity">
    <reaction evidence="10">
        <text>4-CDP-2-C-methyl-D-erythritol + ATP = 4-CDP-2-C-methyl-D-erythritol 2-phosphate + ADP + H(+)</text>
        <dbReference type="Rhea" id="RHEA:18437"/>
        <dbReference type="ChEBI" id="CHEBI:15378"/>
        <dbReference type="ChEBI" id="CHEBI:30616"/>
        <dbReference type="ChEBI" id="CHEBI:57823"/>
        <dbReference type="ChEBI" id="CHEBI:57919"/>
        <dbReference type="ChEBI" id="CHEBI:456216"/>
        <dbReference type="EC" id="2.7.1.148"/>
    </reaction>
</comment>
<name>A0A839EEX2_9HYPH</name>
<evidence type="ECO:0000256" key="1">
    <source>
        <dbReference type="ARBA" id="ARBA00009684"/>
    </source>
</evidence>
<feature type="binding site" evidence="10">
    <location>
        <begin position="112"/>
        <end position="122"/>
    </location>
    <ligand>
        <name>ATP</name>
        <dbReference type="ChEBI" id="CHEBI:30616"/>
    </ligand>
</feature>
<comment type="function">
    <text evidence="10">Catalyzes the phosphorylation of the position 2 hydroxy group of 4-diphosphocytidyl-2C-methyl-D-erythritol.</text>
</comment>
<comment type="pathway">
    <text evidence="10">Isoprenoid biosynthesis; isopentenyl diphosphate biosynthesis via DXP pathway; isopentenyl diphosphate from 1-deoxy-D-xylulose 5-phosphate: step 3/6.</text>
</comment>
<reference evidence="13 14" key="1">
    <citation type="submission" date="2020-07" db="EMBL/GenBank/DDBJ databases">
        <title>Genomic Encyclopedia of Type Strains, Phase IV (KMG-V): Genome sequencing to study the core and pangenomes of soil and plant-associated prokaryotes.</title>
        <authorList>
            <person name="Whitman W."/>
        </authorList>
    </citation>
    <scope>NUCLEOTIDE SEQUENCE [LARGE SCALE GENOMIC DNA]</scope>
    <source>
        <strain evidence="13 14">AN3</strain>
    </source>
</reference>
<feature type="active site" evidence="10">
    <location>
        <position position="26"/>
    </location>
</feature>
<dbReference type="Pfam" id="PF00288">
    <property type="entry name" value="GHMP_kinases_N"/>
    <property type="match status" value="1"/>
</dbReference>
<dbReference type="InterPro" id="IPR020568">
    <property type="entry name" value="Ribosomal_Su5_D2-typ_SF"/>
</dbReference>
<dbReference type="InterPro" id="IPR013750">
    <property type="entry name" value="GHMP_kinase_C_dom"/>
</dbReference>
<evidence type="ECO:0000256" key="3">
    <source>
        <dbReference type="ARBA" id="ARBA00017473"/>
    </source>
</evidence>
<evidence type="ECO:0000259" key="12">
    <source>
        <dbReference type="Pfam" id="PF08544"/>
    </source>
</evidence>
<accession>A0A839EEX2</accession>
<dbReference type="PANTHER" id="PTHR43527">
    <property type="entry name" value="4-DIPHOSPHOCYTIDYL-2-C-METHYL-D-ERYTHRITOL KINASE, CHLOROPLASTIC"/>
    <property type="match status" value="1"/>
</dbReference>
<proteinExistence type="inferred from homology"/>
<dbReference type="SUPFAM" id="SSF54211">
    <property type="entry name" value="Ribosomal protein S5 domain 2-like"/>
    <property type="match status" value="1"/>
</dbReference>
<dbReference type="InterPro" id="IPR004424">
    <property type="entry name" value="IspE"/>
</dbReference>
<evidence type="ECO:0000313" key="13">
    <source>
        <dbReference type="EMBL" id="MBA8876948.1"/>
    </source>
</evidence>
<evidence type="ECO:0000259" key="11">
    <source>
        <dbReference type="Pfam" id="PF00288"/>
    </source>
</evidence>
<dbReference type="AlphaFoldDB" id="A0A839EEX2"/>
<feature type="active site" evidence="10">
    <location>
        <position position="154"/>
    </location>
</feature>
<organism evidence="13 14">
    <name type="scientific">Phyllobacterium myrsinacearum</name>
    <dbReference type="NCBI Taxonomy" id="28101"/>
    <lineage>
        <taxon>Bacteria</taxon>
        <taxon>Pseudomonadati</taxon>
        <taxon>Pseudomonadota</taxon>
        <taxon>Alphaproteobacteria</taxon>
        <taxon>Hyphomicrobiales</taxon>
        <taxon>Phyllobacteriaceae</taxon>
        <taxon>Phyllobacterium</taxon>
    </lineage>
</organism>
<evidence type="ECO:0000256" key="2">
    <source>
        <dbReference type="ARBA" id="ARBA00012052"/>
    </source>
</evidence>
<evidence type="ECO:0000256" key="8">
    <source>
        <dbReference type="ARBA" id="ARBA00023229"/>
    </source>
</evidence>
<dbReference type="NCBIfam" id="NF011202">
    <property type="entry name" value="PRK14608.1"/>
    <property type="match status" value="1"/>
</dbReference>
<keyword evidence="7 10" id="KW-0067">ATP-binding</keyword>
<dbReference type="EC" id="2.7.1.148" evidence="2 10"/>
<dbReference type="InterPro" id="IPR014721">
    <property type="entry name" value="Ribsml_uS5_D2-typ_fold_subgr"/>
</dbReference>
<evidence type="ECO:0000256" key="10">
    <source>
        <dbReference type="HAMAP-Rule" id="MF_00061"/>
    </source>
</evidence>
<keyword evidence="4 10" id="KW-0808">Transferase</keyword>
<comment type="caution">
    <text evidence="13">The sequence shown here is derived from an EMBL/GenBank/DDBJ whole genome shotgun (WGS) entry which is preliminary data.</text>
</comment>
<comment type="similarity">
    <text evidence="1 10">Belongs to the GHMP kinase family. IspE subfamily.</text>
</comment>
<dbReference type="InterPro" id="IPR036554">
    <property type="entry name" value="GHMP_kinase_C_sf"/>
</dbReference>
<dbReference type="GO" id="GO:0005524">
    <property type="term" value="F:ATP binding"/>
    <property type="evidence" value="ECO:0007669"/>
    <property type="project" value="UniProtKB-UniRule"/>
</dbReference>
<evidence type="ECO:0000256" key="9">
    <source>
        <dbReference type="ARBA" id="ARBA00032554"/>
    </source>
</evidence>
<dbReference type="EMBL" id="JACGXN010000001">
    <property type="protein sequence ID" value="MBA8876948.1"/>
    <property type="molecule type" value="Genomic_DNA"/>
</dbReference>